<evidence type="ECO:0000313" key="3">
    <source>
        <dbReference type="Proteomes" id="UP000006892"/>
    </source>
</evidence>
<gene>
    <name evidence="2" type="ordered locus">REQ_26260</name>
</gene>
<evidence type="ECO:0000259" key="1">
    <source>
        <dbReference type="PROSITE" id="PS50995"/>
    </source>
</evidence>
<accession>A0A3S5Y833</accession>
<dbReference type="GO" id="GO:0006950">
    <property type="term" value="P:response to stress"/>
    <property type="evidence" value="ECO:0007669"/>
    <property type="project" value="TreeGrafter"/>
</dbReference>
<dbReference type="Proteomes" id="UP001154400">
    <property type="component" value="Chromosome"/>
</dbReference>
<organism evidence="2">
    <name type="scientific">Rhodococcus hoagii (strain 103S)</name>
    <name type="common">Rhodococcus equi</name>
    <dbReference type="NCBI Taxonomy" id="685727"/>
    <lineage>
        <taxon>Bacteria</taxon>
        <taxon>Bacillati</taxon>
        <taxon>Actinomycetota</taxon>
        <taxon>Actinomycetes</taxon>
        <taxon>Mycobacteriales</taxon>
        <taxon>Nocardiaceae</taxon>
        <taxon>Prescottella</taxon>
    </lineage>
</organism>
<proteinExistence type="predicted"/>
<reference evidence="2" key="1">
    <citation type="journal article" date="2010" name="PLoS Genet.">
        <title>The genome of a pathogenic rhodococcus: cooptive virulence underpinned by key gene acquisitions.</title>
        <authorList>
            <person name="Letek M."/>
            <person name="Gonzalez P."/>
            <person name="Macarthur I."/>
            <person name="Rodriguez H."/>
            <person name="Freeman T.C."/>
            <person name="Valero-Rello A."/>
            <person name="Blanco M."/>
            <person name="Buckley T."/>
            <person name="Cherevach I."/>
            <person name="Fahey R."/>
            <person name="Hapeshi A."/>
            <person name="Holdstock J."/>
            <person name="Leadon D."/>
            <person name="Navas J."/>
            <person name="Ocampo A."/>
            <person name="Quail M.A."/>
            <person name="Sanders M."/>
            <person name="Scortti M.M."/>
            <person name="Prescott J.F."/>
            <person name="Fogarty U."/>
            <person name="Meijer W.G."/>
            <person name="Parkhill J."/>
            <person name="Bentley S.D."/>
            <person name="Vazquez-Boland J.A."/>
        </authorList>
    </citation>
    <scope>NUCLEOTIDE SEQUENCE [LARGE SCALE GENOMIC DNA]</scope>
    <source>
        <strain evidence="2 3">103S</strain>
    </source>
</reference>
<feature type="domain" description="HTH marR-type" evidence="1">
    <location>
        <begin position="7"/>
        <end position="141"/>
    </location>
</feature>
<dbReference type="PANTHER" id="PTHR33164:SF99">
    <property type="entry name" value="MARR FAMILY REGULATORY PROTEIN"/>
    <property type="match status" value="1"/>
</dbReference>
<dbReference type="InterPro" id="IPR000835">
    <property type="entry name" value="HTH_MarR-typ"/>
</dbReference>
<name>A0A3S5Y833_RHOH1</name>
<dbReference type="SMART" id="SM00347">
    <property type="entry name" value="HTH_MARR"/>
    <property type="match status" value="1"/>
</dbReference>
<evidence type="ECO:0000313" key="2">
    <source>
        <dbReference type="EMBL" id="CBH48652.1"/>
    </source>
</evidence>
<dbReference type="PANTHER" id="PTHR33164">
    <property type="entry name" value="TRANSCRIPTIONAL REGULATOR, MARR FAMILY"/>
    <property type="match status" value="1"/>
</dbReference>
<dbReference type="RefSeq" id="WP_013416243.1">
    <property type="nucleotide sequence ID" value="NC_014659.1"/>
</dbReference>
<dbReference type="InterPro" id="IPR036388">
    <property type="entry name" value="WH-like_DNA-bd_sf"/>
</dbReference>
<sequence length="149" mass="15672">MSRDEPRADLLILLMRSSSALAERINAAVVAAGHSSLRPAHGLLFRRVAGDGATVSEIAAYLGITKQSAAVMVDELVASGYVSKHPHRSDRRSQLVRLTSAGVDVTAAATDAALRCWEAASTTIGADTMASLVVALEEIGKHGTPRPVW</sequence>
<dbReference type="AlphaFoldDB" id="A0A3S5Y833"/>
<dbReference type="Gene3D" id="1.10.10.10">
    <property type="entry name" value="Winged helix-like DNA-binding domain superfamily/Winged helix DNA-binding domain"/>
    <property type="match status" value="1"/>
</dbReference>
<dbReference type="InterPro" id="IPR039422">
    <property type="entry name" value="MarR/SlyA-like"/>
</dbReference>
<protein>
    <submittedName>
        <fullName evidence="2">MarR family transcriptional regulator</fullName>
    </submittedName>
</protein>
<dbReference type="KEGG" id="req:REQ_26260"/>
<dbReference type="GO" id="GO:0003700">
    <property type="term" value="F:DNA-binding transcription factor activity"/>
    <property type="evidence" value="ECO:0007669"/>
    <property type="project" value="InterPro"/>
</dbReference>
<dbReference type="PRINTS" id="PR00598">
    <property type="entry name" value="HTHMARR"/>
</dbReference>
<dbReference type="GeneID" id="57578290"/>
<dbReference type="InterPro" id="IPR036390">
    <property type="entry name" value="WH_DNA-bd_sf"/>
</dbReference>
<dbReference type="PROSITE" id="PS50995">
    <property type="entry name" value="HTH_MARR_2"/>
    <property type="match status" value="1"/>
</dbReference>
<dbReference type="EMBL" id="FN563149">
    <property type="protein sequence ID" value="CBH48652.1"/>
    <property type="molecule type" value="Genomic_DNA"/>
</dbReference>
<dbReference type="Pfam" id="PF12802">
    <property type="entry name" value="MarR_2"/>
    <property type="match status" value="1"/>
</dbReference>
<dbReference type="SUPFAM" id="SSF46785">
    <property type="entry name" value="Winged helix' DNA-binding domain"/>
    <property type="match status" value="1"/>
</dbReference>